<dbReference type="Gene3D" id="3.30.70.20">
    <property type="match status" value="1"/>
</dbReference>
<dbReference type="PANTHER" id="PTHR43560:SF1">
    <property type="entry name" value="ION-TRANSLOCATING OXIDOREDUCTASE COMPLEX SUBUNIT B"/>
    <property type="match status" value="1"/>
</dbReference>
<dbReference type="GO" id="GO:0051539">
    <property type="term" value="F:4 iron, 4 sulfur cluster binding"/>
    <property type="evidence" value="ECO:0007669"/>
    <property type="project" value="UniProtKB-KW"/>
</dbReference>
<dbReference type="InterPro" id="IPR050395">
    <property type="entry name" value="4Fe4S_Ferredoxin_RnfB"/>
</dbReference>
<dbReference type="InterPro" id="IPR009016">
    <property type="entry name" value="Fe_hydrogenase"/>
</dbReference>
<evidence type="ECO:0000259" key="5">
    <source>
        <dbReference type="PROSITE" id="PS51379"/>
    </source>
</evidence>
<dbReference type="Pfam" id="PF04060">
    <property type="entry name" value="FeS"/>
    <property type="match status" value="1"/>
</dbReference>
<reference evidence="7 8" key="1">
    <citation type="journal article" date="2009" name="Stand. Genomic Sci.">
        <title>Complete genome sequence of Thermanaerovibrio acidaminovorans type strain (Su883).</title>
        <authorList>
            <person name="Chovatia M."/>
            <person name="Sikorski J."/>
            <person name="Schroder M."/>
            <person name="Lapidus A."/>
            <person name="Nolan M."/>
            <person name="Tice H."/>
            <person name="Glavina Del Rio T."/>
            <person name="Copeland A."/>
            <person name="Cheng J.F."/>
            <person name="Lucas S."/>
            <person name="Chen F."/>
            <person name="Bruce D."/>
            <person name="Goodwin L."/>
            <person name="Pitluck S."/>
            <person name="Ivanova N."/>
            <person name="Mavromatis K."/>
            <person name="Ovchinnikova G."/>
            <person name="Pati A."/>
            <person name="Chen A."/>
            <person name="Palaniappan K."/>
            <person name="Land M."/>
            <person name="Hauser L."/>
            <person name="Chang Y.J."/>
            <person name="Jeffries C.D."/>
            <person name="Chain P."/>
            <person name="Saunders E."/>
            <person name="Detter J.C."/>
            <person name="Brettin T."/>
            <person name="Rohde M."/>
            <person name="Goker M."/>
            <person name="Spring S."/>
            <person name="Bristow J."/>
            <person name="Markowitz V."/>
            <person name="Hugenholtz P."/>
            <person name="Kyrpides N.C."/>
            <person name="Klenk H.P."/>
            <person name="Eisen J.A."/>
        </authorList>
    </citation>
    <scope>NUCLEOTIDE SEQUENCE [LARGE SCALE GENOMIC DNA]</scope>
    <source>
        <strain evidence="8">ATCC 49978 / DSM 6589 / Su883</strain>
    </source>
</reference>
<evidence type="ECO:0000256" key="1">
    <source>
        <dbReference type="ARBA" id="ARBA00022485"/>
    </source>
</evidence>
<dbReference type="eggNOG" id="COG4624">
    <property type="taxonomic scope" value="Bacteria"/>
</dbReference>
<dbReference type="Gene3D" id="3.40.950.10">
    <property type="entry name" value="Fe-only Hydrogenase (Larger Subunit), Chain L, domain 3"/>
    <property type="match status" value="1"/>
</dbReference>
<dbReference type="STRING" id="525903.Taci_0692"/>
<accession>D1B9H5</accession>
<keyword evidence="2" id="KW-0479">Metal-binding</keyword>
<dbReference type="Gene3D" id="1.10.15.40">
    <property type="entry name" value="Electron transport complex subunit B, putative Fe-S cluster"/>
    <property type="match status" value="1"/>
</dbReference>
<evidence type="ECO:0000259" key="6">
    <source>
        <dbReference type="PROSITE" id="PS51656"/>
    </source>
</evidence>
<dbReference type="Pfam" id="PF13237">
    <property type="entry name" value="Fer4_10"/>
    <property type="match status" value="1"/>
</dbReference>
<keyword evidence="3" id="KW-0408">Iron</keyword>
<keyword evidence="4" id="KW-0411">Iron-sulfur</keyword>
<dbReference type="EnsemblBacteria" id="ACZ18928">
    <property type="protein sequence ID" value="ACZ18928"/>
    <property type="gene ID" value="Taci_0692"/>
</dbReference>
<feature type="domain" description="4Fe-4S ferredoxin-type" evidence="5">
    <location>
        <begin position="3"/>
        <end position="32"/>
    </location>
</feature>
<dbReference type="AlphaFoldDB" id="D1B9H5"/>
<evidence type="ECO:0000256" key="3">
    <source>
        <dbReference type="ARBA" id="ARBA00023004"/>
    </source>
</evidence>
<dbReference type="InterPro" id="IPR004108">
    <property type="entry name" value="Fe_hydrogenase_lsu_C"/>
</dbReference>
<dbReference type="PROSITE" id="PS51656">
    <property type="entry name" value="4FE4S"/>
    <property type="match status" value="1"/>
</dbReference>
<dbReference type="Pfam" id="PF02906">
    <property type="entry name" value="Fe_hyd_lg_C"/>
    <property type="match status" value="1"/>
</dbReference>
<name>D1B9H5_THEAS</name>
<dbReference type="HOGENOM" id="CLU_036585_0_0_0"/>
<dbReference type="eggNOG" id="COG4871">
    <property type="taxonomic scope" value="Bacteria"/>
</dbReference>
<proteinExistence type="predicted"/>
<dbReference type="SUPFAM" id="SSF53920">
    <property type="entry name" value="Fe-only hydrogenase"/>
    <property type="match status" value="1"/>
</dbReference>
<evidence type="ECO:0000313" key="7">
    <source>
        <dbReference type="EMBL" id="ACZ18928.1"/>
    </source>
</evidence>
<dbReference type="KEGG" id="tai:Taci_0692"/>
<dbReference type="PANTHER" id="PTHR43560">
    <property type="entry name" value="ION-TRANSLOCATING OXIDOREDUCTASE COMPLEX SUBUNIT B"/>
    <property type="match status" value="1"/>
</dbReference>
<keyword evidence="8" id="KW-1185">Reference proteome</keyword>
<dbReference type="InterPro" id="IPR017896">
    <property type="entry name" value="4Fe4S_Fe-S-bd"/>
</dbReference>
<protein>
    <submittedName>
        <fullName evidence="7">Fe-S cluster domain protein</fullName>
    </submittedName>
</protein>
<dbReference type="Proteomes" id="UP000002030">
    <property type="component" value="Chromosome"/>
</dbReference>
<evidence type="ECO:0000256" key="2">
    <source>
        <dbReference type="ARBA" id="ARBA00022723"/>
    </source>
</evidence>
<dbReference type="PROSITE" id="PS51379">
    <property type="entry name" value="4FE4S_FER_2"/>
    <property type="match status" value="2"/>
</dbReference>
<dbReference type="InterPro" id="IPR017900">
    <property type="entry name" value="4Fe4S_Fe_S_CS"/>
</dbReference>
<dbReference type="OrthoDB" id="9798098at2"/>
<sequence length="434" mass="47990">MSHSVRIFESACKGCVNCLKSCPTEAIRVVDGSIRILKDLCIDCGECLRTCGKKALGLEEDDWDIIKSHTPGILAVDPTFFAQFGAYWHPSMVIQCLREWGLDMIVDQAPRAFDLAAYAVAKSIEMASREQLPLISTYCPSVVRLIQVRFPELIGRLVTVQNPLDIMGDLWRMETGRRDPITLLAPCPSKITLVRCPVSRSSSPFQHVVSVRKVTRQLLAAGPQVADNLPDPTNKRWLKWALRGGEARHVRAFSSKPIVTLAVSGLRNTLDLLQDLELGRLSGVDFVECRVCDLGCIGGIANAESRFLASLRLQPLSAPWDISPEEREEIAALYDRGTWALEMPVQPRPRLPLSQDLTEAMAKLKEMKAIYAQLPHIDCGSCGRPSCNAMAEDIVRGEGEITDCIFKLRDEISDLAGRIAALSKSVPHTMKGRS</sequence>
<gene>
    <name evidence="7" type="ordered locus">Taci_0692</name>
</gene>
<dbReference type="EMBL" id="CP001818">
    <property type="protein sequence ID" value="ACZ18928.1"/>
    <property type="molecule type" value="Genomic_DNA"/>
</dbReference>
<keyword evidence="1" id="KW-0004">4Fe-4S</keyword>
<organism evidence="7 8">
    <name type="scientific">Thermanaerovibrio acidaminovorans (strain ATCC 49978 / DSM 6589 / Su883)</name>
    <name type="common">Selenomonas acidaminovorans</name>
    <dbReference type="NCBI Taxonomy" id="525903"/>
    <lineage>
        <taxon>Bacteria</taxon>
        <taxon>Thermotogati</taxon>
        <taxon>Synergistota</taxon>
        <taxon>Synergistia</taxon>
        <taxon>Synergistales</taxon>
        <taxon>Synergistaceae</taxon>
        <taxon>Thermanaerovibrio</taxon>
    </lineage>
</organism>
<feature type="domain" description="4Fe-4S" evidence="6">
    <location>
        <begin position="359"/>
        <end position="421"/>
    </location>
</feature>
<evidence type="ECO:0000313" key="8">
    <source>
        <dbReference type="Proteomes" id="UP000002030"/>
    </source>
</evidence>
<dbReference type="SUPFAM" id="SSF54862">
    <property type="entry name" value="4Fe-4S ferredoxins"/>
    <property type="match status" value="1"/>
</dbReference>
<dbReference type="InterPro" id="IPR007202">
    <property type="entry name" value="4Fe-4S_dom"/>
</dbReference>
<dbReference type="GO" id="GO:0046872">
    <property type="term" value="F:metal ion binding"/>
    <property type="evidence" value="ECO:0007669"/>
    <property type="project" value="UniProtKB-KW"/>
</dbReference>
<dbReference type="PROSITE" id="PS00198">
    <property type="entry name" value="4FE4S_FER_1"/>
    <property type="match status" value="1"/>
</dbReference>
<evidence type="ECO:0000256" key="4">
    <source>
        <dbReference type="ARBA" id="ARBA00023014"/>
    </source>
</evidence>
<dbReference type="eggNOG" id="COG2221">
    <property type="taxonomic scope" value="Bacteria"/>
</dbReference>
<feature type="domain" description="4Fe-4S ferredoxin-type" evidence="5">
    <location>
        <begin position="33"/>
        <end position="61"/>
    </location>
</feature>